<dbReference type="GO" id="GO:0004316">
    <property type="term" value="F:3-oxoacyl-[acyl-carrier-protein] reductase (NADPH) activity"/>
    <property type="evidence" value="ECO:0007669"/>
    <property type="project" value="UniProtKB-EC"/>
</dbReference>
<dbReference type="KEGG" id="rru:Rru_A1912"/>
<dbReference type="AlphaFoldDB" id="Q2RT33"/>
<evidence type="ECO:0000256" key="1">
    <source>
        <dbReference type="ARBA" id="ARBA00006484"/>
    </source>
</evidence>
<dbReference type="EnsemblBacteria" id="ABC22712">
    <property type="protein sequence ID" value="ABC22712"/>
    <property type="gene ID" value="Rru_A1912"/>
</dbReference>
<dbReference type="eggNOG" id="COG1028">
    <property type="taxonomic scope" value="Bacteria"/>
</dbReference>
<evidence type="ECO:0000256" key="2">
    <source>
        <dbReference type="ARBA" id="ARBA00023002"/>
    </source>
</evidence>
<dbReference type="Gene3D" id="3.40.50.720">
    <property type="entry name" value="NAD(P)-binding Rossmann-like Domain"/>
    <property type="match status" value="1"/>
</dbReference>
<dbReference type="Pfam" id="PF13561">
    <property type="entry name" value="adh_short_C2"/>
    <property type="match status" value="1"/>
</dbReference>
<evidence type="ECO:0000313" key="3">
    <source>
        <dbReference type="EMBL" id="ABC22712.1"/>
    </source>
</evidence>
<organism evidence="3 4">
    <name type="scientific">Rhodospirillum rubrum (strain ATCC 11170 / ATH 1.1.1 / DSM 467 / LMG 4362 / NCIMB 8255 / S1)</name>
    <dbReference type="NCBI Taxonomy" id="269796"/>
    <lineage>
        <taxon>Bacteria</taxon>
        <taxon>Pseudomonadati</taxon>
        <taxon>Pseudomonadota</taxon>
        <taxon>Alphaproteobacteria</taxon>
        <taxon>Rhodospirillales</taxon>
        <taxon>Rhodospirillaceae</taxon>
        <taxon>Rhodospirillum</taxon>
    </lineage>
</organism>
<dbReference type="PATRIC" id="fig|269796.9.peg.1993"/>
<dbReference type="EC" id="1.1.1.100" evidence="3"/>
<dbReference type="Proteomes" id="UP000001929">
    <property type="component" value="Chromosome"/>
</dbReference>
<dbReference type="RefSeq" id="WP_011389665.1">
    <property type="nucleotide sequence ID" value="NC_007643.1"/>
</dbReference>
<dbReference type="EMBL" id="CP000230">
    <property type="protein sequence ID" value="ABC22712.1"/>
    <property type="molecule type" value="Genomic_DNA"/>
</dbReference>
<dbReference type="SUPFAM" id="SSF51735">
    <property type="entry name" value="NAD(P)-binding Rossmann-fold domains"/>
    <property type="match status" value="1"/>
</dbReference>
<dbReference type="PhylomeDB" id="Q2RT33"/>
<protein>
    <submittedName>
        <fullName evidence="3">Short-chain dehydrogenase/reductase SDR</fullName>
        <ecNumber evidence="3">1.1.1.100</ecNumber>
    </submittedName>
</protein>
<name>Q2RT33_RHORT</name>
<accession>Q2RT33</accession>
<dbReference type="PROSITE" id="PS00061">
    <property type="entry name" value="ADH_SHORT"/>
    <property type="match status" value="1"/>
</dbReference>
<dbReference type="InterPro" id="IPR020904">
    <property type="entry name" value="Sc_DH/Rdtase_CS"/>
</dbReference>
<dbReference type="HOGENOM" id="CLU_010194_1_0_5"/>
<keyword evidence="2 3" id="KW-0560">Oxidoreductase</keyword>
<reference evidence="3 4" key="1">
    <citation type="journal article" date="2011" name="Stand. Genomic Sci.">
        <title>Complete genome sequence of Rhodospirillum rubrum type strain (S1).</title>
        <authorList>
            <person name="Munk A.C."/>
            <person name="Copeland A."/>
            <person name="Lucas S."/>
            <person name="Lapidus A."/>
            <person name="Del Rio T.G."/>
            <person name="Barry K."/>
            <person name="Detter J.C."/>
            <person name="Hammon N."/>
            <person name="Israni S."/>
            <person name="Pitluck S."/>
            <person name="Brettin T."/>
            <person name="Bruce D."/>
            <person name="Han C."/>
            <person name="Tapia R."/>
            <person name="Gilna P."/>
            <person name="Schmutz J."/>
            <person name="Larimer F."/>
            <person name="Land M."/>
            <person name="Kyrpides N.C."/>
            <person name="Mavromatis K."/>
            <person name="Richardson P."/>
            <person name="Rohde M."/>
            <person name="Goker M."/>
            <person name="Klenk H.P."/>
            <person name="Zhang Y."/>
            <person name="Roberts G.P."/>
            <person name="Reslewic S."/>
            <person name="Schwartz D.C."/>
        </authorList>
    </citation>
    <scope>NUCLEOTIDE SEQUENCE [LARGE SCALE GENOMIC DNA]</scope>
    <source>
        <strain evidence="4">ATCC 11170 / ATH 1.1.1 / DSM 467 / LMG 4362 / NCIMB 8255 / S1</strain>
    </source>
</reference>
<dbReference type="InterPro" id="IPR002347">
    <property type="entry name" value="SDR_fam"/>
</dbReference>
<dbReference type="FunFam" id="3.40.50.720:FF:000084">
    <property type="entry name" value="Short-chain dehydrogenase reductase"/>
    <property type="match status" value="1"/>
</dbReference>
<dbReference type="PRINTS" id="PR00081">
    <property type="entry name" value="GDHRDH"/>
</dbReference>
<dbReference type="STRING" id="269796.Rru_A1912"/>
<dbReference type="InterPro" id="IPR036291">
    <property type="entry name" value="NAD(P)-bd_dom_sf"/>
</dbReference>
<sequence length="248" mass="25457">MDHPRRACVTGAANGIGRAIALHLSRLGWSVAGLDRDGGGLAAMAAAAKAEGLAAPLLATVDVRDEAALAAALAQAAGPEETLHGLVCCAGRTTAHSGPPEDLALADWQKFIDINLTGPFLCAKHAIKALERGRGAIVMIASTRAHQSEPGTEAYAASKGGLLALTHALALSLSNRVRVNAISPGWIATSGVEDLRPEDHAQHPAGRVGLPGDIAAATAWLLSDDAGFMTGAELIVDGGMTRKMIYRD</sequence>
<evidence type="ECO:0000313" key="4">
    <source>
        <dbReference type="Proteomes" id="UP000001929"/>
    </source>
</evidence>
<dbReference type="PANTHER" id="PTHR24321:SF8">
    <property type="entry name" value="ESTRADIOL 17-BETA-DEHYDROGENASE 8-RELATED"/>
    <property type="match status" value="1"/>
</dbReference>
<keyword evidence="4" id="KW-1185">Reference proteome</keyword>
<comment type="similarity">
    <text evidence="1">Belongs to the short-chain dehydrogenases/reductases (SDR) family.</text>
</comment>
<gene>
    <name evidence="3" type="ordered locus">Rru_A1912</name>
</gene>
<proteinExistence type="inferred from homology"/>
<dbReference type="PANTHER" id="PTHR24321">
    <property type="entry name" value="DEHYDROGENASES, SHORT CHAIN"/>
    <property type="match status" value="1"/>
</dbReference>